<evidence type="ECO:0000256" key="11">
    <source>
        <dbReference type="ARBA" id="ARBA00023242"/>
    </source>
</evidence>
<dbReference type="GeneID" id="101725348"/>
<dbReference type="GO" id="GO:0008270">
    <property type="term" value="F:zinc ion binding"/>
    <property type="evidence" value="ECO:0007669"/>
    <property type="project" value="UniProtKB-KW"/>
</dbReference>
<feature type="domain" description="C2H2-type" evidence="17">
    <location>
        <begin position="259"/>
        <end position="286"/>
    </location>
</feature>
<gene>
    <name evidence="19" type="primary">Repin1</name>
</gene>
<keyword evidence="8" id="KW-0862">Zinc</keyword>
<evidence type="ECO:0000256" key="13">
    <source>
        <dbReference type="ARBA" id="ARBA00066251"/>
    </source>
</evidence>
<dbReference type="GO" id="GO:0005634">
    <property type="term" value="C:nucleus"/>
    <property type="evidence" value="ECO:0007669"/>
    <property type="project" value="UniProtKB-SubCell"/>
</dbReference>
<dbReference type="FunFam" id="3.30.160.60:FF:000750">
    <property type="entry name" value="replication initiator 1 isoform X2"/>
    <property type="match status" value="1"/>
</dbReference>
<evidence type="ECO:0000256" key="15">
    <source>
        <dbReference type="PROSITE-ProRule" id="PRU00042"/>
    </source>
</evidence>
<dbReference type="Proteomes" id="UP000694906">
    <property type="component" value="Unplaced"/>
</dbReference>
<feature type="domain" description="C2H2-type" evidence="17">
    <location>
        <begin position="717"/>
        <end position="741"/>
    </location>
</feature>
<dbReference type="FunFam" id="3.30.160.60:FF:000214">
    <property type="entry name" value="replication initiator 1 isoform X1"/>
    <property type="match status" value="4"/>
</dbReference>
<keyword evidence="10" id="KW-0238">DNA-binding</keyword>
<feature type="domain" description="C2H2-type" evidence="17">
    <location>
        <begin position="661"/>
        <end position="688"/>
    </location>
</feature>
<feature type="region of interest" description="Disordered" evidence="16">
    <location>
        <begin position="181"/>
        <end position="228"/>
    </location>
</feature>
<evidence type="ECO:0000313" key="18">
    <source>
        <dbReference type="Proteomes" id="UP000694906"/>
    </source>
</evidence>
<feature type="region of interest" description="Disordered" evidence="16">
    <location>
        <begin position="1"/>
        <end position="32"/>
    </location>
</feature>
<evidence type="ECO:0000256" key="6">
    <source>
        <dbReference type="ARBA" id="ARBA00022737"/>
    </source>
</evidence>
<feature type="domain" description="C2H2-type" evidence="17">
    <location>
        <begin position="466"/>
        <end position="493"/>
    </location>
</feature>
<evidence type="ECO:0000259" key="17">
    <source>
        <dbReference type="PROSITE" id="PS50157"/>
    </source>
</evidence>
<feature type="domain" description="C2H2-type" evidence="17">
    <location>
        <begin position="438"/>
        <end position="465"/>
    </location>
</feature>
<evidence type="ECO:0000256" key="10">
    <source>
        <dbReference type="ARBA" id="ARBA00023125"/>
    </source>
</evidence>
<feature type="domain" description="C2H2-type" evidence="17">
    <location>
        <begin position="351"/>
        <end position="378"/>
    </location>
</feature>
<dbReference type="CTD" id="29803"/>
<protein>
    <recommendedName>
        <fullName evidence="14">DNA-binding protein REPIN1</fullName>
    </recommendedName>
</protein>
<comment type="subunit">
    <text evidence="13">Homodimers and homomultimers. Found in a complex with RIP60 and RIP100.</text>
</comment>
<evidence type="ECO:0000256" key="5">
    <source>
        <dbReference type="ARBA" id="ARBA00022723"/>
    </source>
</evidence>
<dbReference type="FunFam" id="3.30.160.60:FF:000823">
    <property type="entry name" value="replication initiator 1 isoform X1"/>
    <property type="match status" value="1"/>
</dbReference>
<evidence type="ECO:0000313" key="19">
    <source>
        <dbReference type="RefSeq" id="XP_021096536.1"/>
    </source>
</evidence>
<dbReference type="Gene3D" id="3.30.160.60">
    <property type="entry name" value="Classic Zinc Finger"/>
    <property type="match status" value="12"/>
</dbReference>
<dbReference type="InterPro" id="IPR013087">
    <property type="entry name" value="Znf_C2H2_type"/>
</dbReference>
<accession>A0AAX6RGR6</accession>
<evidence type="ECO:0000256" key="3">
    <source>
        <dbReference type="ARBA" id="ARBA00022490"/>
    </source>
</evidence>
<reference evidence="19" key="1">
    <citation type="submission" date="2025-08" db="UniProtKB">
        <authorList>
            <consortium name="RefSeq"/>
        </authorList>
    </citation>
    <scope>IDENTIFICATION</scope>
</reference>
<dbReference type="SUPFAM" id="SSF57667">
    <property type="entry name" value="beta-beta-alpha zinc fingers"/>
    <property type="match status" value="9"/>
</dbReference>
<feature type="domain" description="C2H2-type" evidence="17">
    <location>
        <begin position="689"/>
        <end position="716"/>
    </location>
</feature>
<evidence type="ECO:0000256" key="14">
    <source>
        <dbReference type="ARBA" id="ARBA00074167"/>
    </source>
</evidence>
<evidence type="ECO:0000256" key="2">
    <source>
        <dbReference type="ARBA" id="ARBA00004514"/>
    </source>
</evidence>
<dbReference type="SMART" id="SM00355">
    <property type="entry name" value="ZnF_C2H2"/>
    <property type="match status" value="15"/>
</dbReference>
<organism evidence="18 19">
    <name type="scientific">Heterocephalus glaber</name>
    <name type="common">Naked mole rat</name>
    <dbReference type="NCBI Taxonomy" id="10181"/>
    <lineage>
        <taxon>Eukaryota</taxon>
        <taxon>Metazoa</taxon>
        <taxon>Chordata</taxon>
        <taxon>Craniata</taxon>
        <taxon>Vertebrata</taxon>
        <taxon>Euteleostomi</taxon>
        <taxon>Mammalia</taxon>
        <taxon>Eutheria</taxon>
        <taxon>Euarchontoglires</taxon>
        <taxon>Glires</taxon>
        <taxon>Rodentia</taxon>
        <taxon>Hystricomorpha</taxon>
        <taxon>Bathyergidae</taxon>
        <taxon>Heterocephalus</taxon>
    </lineage>
</organism>
<dbReference type="FunFam" id="3.30.160.60:FF:001048">
    <property type="entry name" value="replication initiator 1 isoform X1"/>
    <property type="match status" value="1"/>
</dbReference>
<keyword evidence="7 15" id="KW-0863">Zinc-finger</keyword>
<dbReference type="AlphaFoldDB" id="A0AAX6RGR6"/>
<keyword evidence="18" id="KW-1185">Reference proteome</keyword>
<feature type="domain" description="C2H2-type" evidence="17">
    <location>
        <begin position="290"/>
        <end position="317"/>
    </location>
</feature>
<comment type="subcellular location">
    <subcellularLocation>
        <location evidence="2">Cytoplasm</location>
        <location evidence="2">Cytosol</location>
    </subcellularLocation>
    <subcellularLocation>
        <location evidence="1">Nucleus</location>
    </subcellularLocation>
</comment>
<name>A0AAX6RGR6_HETGA</name>
<dbReference type="FunFam" id="3.30.160.60:FF:000269">
    <property type="entry name" value="Zinc finger protein 287"/>
    <property type="match status" value="1"/>
</dbReference>
<dbReference type="PANTHER" id="PTHR24376:SF203">
    <property type="entry name" value="ZINC FINGER PROTEIN 467"/>
    <property type="match status" value="1"/>
</dbReference>
<evidence type="ECO:0000256" key="9">
    <source>
        <dbReference type="ARBA" id="ARBA00022990"/>
    </source>
</evidence>
<dbReference type="RefSeq" id="XP_021096536.1">
    <property type="nucleotide sequence ID" value="XM_021240877.1"/>
</dbReference>
<feature type="region of interest" description="Disordered" evidence="16">
    <location>
        <begin position="481"/>
        <end position="546"/>
    </location>
</feature>
<evidence type="ECO:0000256" key="1">
    <source>
        <dbReference type="ARBA" id="ARBA00004123"/>
    </source>
</evidence>
<keyword evidence="11" id="KW-0539">Nucleus</keyword>
<evidence type="ECO:0000256" key="8">
    <source>
        <dbReference type="ARBA" id="ARBA00022833"/>
    </source>
</evidence>
<feature type="domain" description="C2H2-type" evidence="17">
    <location>
        <begin position="549"/>
        <end position="576"/>
    </location>
</feature>
<dbReference type="Pfam" id="PF00096">
    <property type="entry name" value="zf-C2H2"/>
    <property type="match status" value="12"/>
</dbReference>
<keyword evidence="9" id="KW-0007">Acetylation</keyword>
<dbReference type="FunFam" id="3.30.160.60:FF:001367">
    <property type="entry name" value="replication initiator 1 isoform X1"/>
    <property type="match status" value="1"/>
</dbReference>
<proteinExistence type="predicted"/>
<keyword evidence="4" id="KW-0597">Phosphoprotein</keyword>
<feature type="domain" description="C2H2-type" evidence="17">
    <location>
        <begin position="633"/>
        <end position="660"/>
    </location>
</feature>
<evidence type="ECO:0000256" key="16">
    <source>
        <dbReference type="SAM" id="MobiDB-lite"/>
    </source>
</evidence>
<comment type="function">
    <text evidence="12">Sequence-specific double-stranded DNA-binding protein. Binds ATT-rich and T-rich DNA sequences and facilitates DNA bending. May regulate the expression of genes involved in cellular fatty acid import, including SCARB1/CD36, and genes involved in lipid droplet formation. May regulate the expression of LCN2, and thereby influence iron metabolism and apoptosis-related pathways. May regulate the expression of genes involved in glucose transport.</text>
</comment>
<evidence type="ECO:0000256" key="7">
    <source>
        <dbReference type="ARBA" id="ARBA00022771"/>
    </source>
</evidence>
<dbReference type="GO" id="GO:0001228">
    <property type="term" value="F:DNA-binding transcription activator activity, RNA polymerase II-specific"/>
    <property type="evidence" value="ECO:0007669"/>
    <property type="project" value="TreeGrafter"/>
</dbReference>
<dbReference type="PROSITE" id="PS50157">
    <property type="entry name" value="ZINC_FINGER_C2H2_2"/>
    <property type="match status" value="14"/>
</dbReference>
<evidence type="ECO:0000256" key="4">
    <source>
        <dbReference type="ARBA" id="ARBA00022553"/>
    </source>
</evidence>
<feature type="domain" description="C2H2-type" evidence="17">
    <location>
        <begin position="605"/>
        <end position="632"/>
    </location>
</feature>
<keyword evidence="3" id="KW-0963">Cytoplasm</keyword>
<keyword evidence="5" id="KW-0479">Metal-binding</keyword>
<sequence length="741" mass="82830">MAPRRSGTLVPEDVDGGHAPIQKGGVGRLPPSAVQDVERDSGRVLVTLARPAQPLGKQAWNSFWEQSGGRRASRDPGVTAPGRRLASRKRLWARNGDFVLTLPGKAGLSSIRGLSCAMGVGVSLLLQFSLTSGGYRSVGRSRRCSRRSIPRNIPKRSWRRPHPQLCSLQAQEEPMLERRCRGPMAMGPAPPRLLSGPSQESSQTLEKESSRLSHRGTPVAQPGGQAPSKAHRCAHCRRHFPSWVALWLHTRQCQARLPLPCSECGHRFRHAPFLALHRQVHAAATSDLGFTCHLCGQSFRGWVALVLHLRVHSVAKRPIACPECERRFWQQKQLRAHLRKRHPPAPEVRPFICGNCGRSFAQWDQLVAHKRVHVAEALEEAAAKALGPRPRGRPAVTAPHPGGDAVDRPFQCACCGKRFRHKPNLIAHRRVHTGERPHQCPECGKRFTNKPYLTSHRRIHTGEKPYPCSECGRRFRHKPNLLSHSKIHKRSEGCPQAASGTRSAQVPAAAAEPSTELHPEKPTPEAAEPTPEVPLEPPRDQAEAPQSLYSCDDCSRSFRLERFLRAHQRQHSGERPFACPECGKNFGKKTHLVAHSRVHSGERPFACEECGRRFSQGSHLAAHRRDHAPERPFVCPDCGKAFRHKPYLAAHRRIHTGEKPYVCPDCGKAFSQKSNLVSHRRIHTGERPYACPDCDRSFSQKSNLITHRKSHIRDGAFCCAICGQTFDEEERLLTHQKKHDV</sequence>
<evidence type="ECO:0000256" key="12">
    <source>
        <dbReference type="ARBA" id="ARBA00056488"/>
    </source>
</evidence>
<dbReference type="GO" id="GO:0005829">
    <property type="term" value="C:cytosol"/>
    <property type="evidence" value="ECO:0007669"/>
    <property type="project" value="UniProtKB-SubCell"/>
</dbReference>
<dbReference type="PROSITE" id="PS00028">
    <property type="entry name" value="ZINC_FINGER_C2H2_1"/>
    <property type="match status" value="14"/>
</dbReference>
<feature type="domain" description="C2H2-type" evidence="17">
    <location>
        <begin position="577"/>
        <end position="604"/>
    </location>
</feature>
<dbReference type="PANTHER" id="PTHR24376">
    <property type="entry name" value="ZINC FINGER PROTEIN"/>
    <property type="match status" value="1"/>
</dbReference>
<feature type="domain" description="C2H2-type" evidence="17">
    <location>
        <begin position="319"/>
        <end position="347"/>
    </location>
</feature>
<feature type="domain" description="C2H2-type" evidence="17">
    <location>
        <begin position="410"/>
        <end position="437"/>
    </location>
</feature>
<dbReference type="InterPro" id="IPR036236">
    <property type="entry name" value="Znf_C2H2_sf"/>
</dbReference>
<dbReference type="GO" id="GO:0000978">
    <property type="term" value="F:RNA polymerase II cis-regulatory region sequence-specific DNA binding"/>
    <property type="evidence" value="ECO:0007669"/>
    <property type="project" value="TreeGrafter"/>
</dbReference>
<keyword evidence="6" id="KW-0677">Repeat</keyword>